<keyword evidence="2" id="KW-0853">WD repeat</keyword>
<protein>
    <submittedName>
        <fullName evidence="5">Uncharacterized protein</fullName>
    </submittedName>
</protein>
<gene>
    <name evidence="5" type="ORF">TrRE_jg6519</name>
</gene>
<dbReference type="Gene3D" id="2.130.10.10">
    <property type="entry name" value="YVTN repeat-like/Quinoprotein amine dehydrogenase"/>
    <property type="match status" value="1"/>
</dbReference>
<dbReference type="EMBL" id="BRXZ01000761">
    <property type="protein sequence ID" value="GMH53174.1"/>
    <property type="molecule type" value="Genomic_DNA"/>
</dbReference>
<dbReference type="SMART" id="SM00320">
    <property type="entry name" value="WD40"/>
    <property type="match status" value="3"/>
</dbReference>
<organism evidence="5 6">
    <name type="scientific">Triparma retinervis</name>
    <dbReference type="NCBI Taxonomy" id="2557542"/>
    <lineage>
        <taxon>Eukaryota</taxon>
        <taxon>Sar</taxon>
        <taxon>Stramenopiles</taxon>
        <taxon>Ochrophyta</taxon>
        <taxon>Bolidophyceae</taxon>
        <taxon>Parmales</taxon>
        <taxon>Triparmaceae</taxon>
        <taxon>Triparma</taxon>
    </lineage>
</organism>
<comment type="caution">
    <text evidence="5">The sequence shown here is derived from an EMBL/GenBank/DDBJ whole genome shotgun (WGS) entry which is preliminary data.</text>
</comment>
<accession>A0A9W6ZF06</accession>
<dbReference type="Proteomes" id="UP001165082">
    <property type="component" value="Unassembled WGS sequence"/>
</dbReference>
<feature type="compositionally biased region" description="Basic and acidic residues" evidence="4">
    <location>
        <begin position="92"/>
        <end position="105"/>
    </location>
</feature>
<dbReference type="InterPro" id="IPR015943">
    <property type="entry name" value="WD40/YVTN_repeat-like_dom_sf"/>
</dbReference>
<dbReference type="Pfam" id="PF00400">
    <property type="entry name" value="WD40"/>
    <property type="match status" value="1"/>
</dbReference>
<dbReference type="PANTHER" id="PTHR14773">
    <property type="entry name" value="WD REPEAT-CONTAINING PROTEIN 76"/>
    <property type="match status" value="1"/>
</dbReference>
<name>A0A9W6ZF06_9STRA</name>
<dbReference type="OrthoDB" id="9890280at2759"/>
<dbReference type="SUPFAM" id="SSF50978">
    <property type="entry name" value="WD40 repeat-like"/>
    <property type="match status" value="1"/>
</dbReference>
<dbReference type="InterPro" id="IPR001680">
    <property type="entry name" value="WD40_rpt"/>
</dbReference>
<sequence length="589" mass="64551">MRTSPISVSEDLTKDPASALTPAPLSMKGMTYDPDSGETYKDFVERKRKRNNDYLNSLGFGDNNVSSMQSDLDRAKAARRSSSKPRVKPAKGTREPSRRSGRVRGEVVDDGFFVTSDTGGKIKINGVLNDEGTAGNAPVKVMFYDDRINDGEDIEAWGAYEEEDQEDVKNSFLEILRSCSISSSSKPAAAKKMKKTNNKTKTKTKTTLKFSAENPAGISDYISNLTSSPVEIERNIKVTPEKIYSICCAPTTQKLVCFAGDTWGHIGVYDSSAPVHEQLYSRPHTRVVTHLDYSPTSDKLLSISYDCTVRLMDAETGVHTQLLATYGTNEPADKFKGEPGYGVDEGEGYFTQYGCWDKENGIANGKGIWLTSSFGNLVFYDVRSGKVEINGRASKKKINTMSQHPFSPHVVAVGGLDREVKLFDIRKFGKWSQKKCLDAGKWKTSKTSAAFATHAFAGSINSTFFSPSGSYLLTTSTANILTLTKDAHLQKGDMNSKAQAIMHDNKTGRFLATFMARWHPSHDMFTVGSMNKPRQLEVFSLDGKKGFMCTGKIKGDAVSAVCSRNCFHDTMPVLVGGSSSGRIVVAGMD</sequence>
<dbReference type="PANTHER" id="PTHR14773:SF0">
    <property type="entry name" value="WD REPEAT-CONTAINING PROTEIN 76"/>
    <property type="match status" value="1"/>
</dbReference>
<dbReference type="GO" id="GO:0005634">
    <property type="term" value="C:nucleus"/>
    <property type="evidence" value="ECO:0007669"/>
    <property type="project" value="TreeGrafter"/>
</dbReference>
<keyword evidence="6" id="KW-1185">Reference proteome</keyword>
<comment type="similarity">
    <text evidence="1">Belongs to the WD repeat DDB2/WDR76 family.</text>
</comment>
<evidence type="ECO:0000256" key="3">
    <source>
        <dbReference type="ARBA" id="ARBA00022737"/>
    </source>
</evidence>
<dbReference type="InterPro" id="IPR036322">
    <property type="entry name" value="WD40_repeat_dom_sf"/>
</dbReference>
<feature type="region of interest" description="Disordered" evidence="4">
    <location>
        <begin position="75"/>
        <end position="105"/>
    </location>
</feature>
<feature type="compositionally biased region" description="Basic residues" evidence="4">
    <location>
        <begin position="77"/>
        <end position="91"/>
    </location>
</feature>
<keyword evidence="3" id="KW-0677">Repeat</keyword>
<proteinExistence type="inferred from homology"/>
<evidence type="ECO:0000256" key="1">
    <source>
        <dbReference type="ARBA" id="ARBA00005434"/>
    </source>
</evidence>
<dbReference type="GO" id="GO:2000001">
    <property type="term" value="P:regulation of DNA damage checkpoint"/>
    <property type="evidence" value="ECO:0007669"/>
    <property type="project" value="TreeGrafter"/>
</dbReference>
<evidence type="ECO:0000256" key="4">
    <source>
        <dbReference type="SAM" id="MobiDB-lite"/>
    </source>
</evidence>
<feature type="region of interest" description="Disordered" evidence="4">
    <location>
        <begin position="1"/>
        <end position="37"/>
    </location>
</feature>
<evidence type="ECO:0000313" key="5">
    <source>
        <dbReference type="EMBL" id="GMH53174.1"/>
    </source>
</evidence>
<reference evidence="5" key="1">
    <citation type="submission" date="2022-07" db="EMBL/GenBank/DDBJ databases">
        <title>Genome analysis of Parmales, a sister group of diatoms, reveals the evolutionary specialization of diatoms from phago-mixotrophs to photoautotrophs.</title>
        <authorList>
            <person name="Ban H."/>
            <person name="Sato S."/>
            <person name="Yoshikawa S."/>
            <person name="Kazumasa Y."/>
            <person name="Nakamura Y."/>
            <person name="Ichinomiya M."/>
            <person name="Saitoh K."/>
            <person name="Sato N."/>
            <person name="Blanc-Mathieu R."/>
            <person name="Endo H."/>
            <person name="Kuwata A."/>
            <person name="Ogata H."/>
        </authorList>
    </citation>
    <scope>NUCLEOTIDE SEQUENCE</scope>
</reference>
<dbReference type="GO" id="GO:0003677">
    <property type="term" value="F:DNA binding"/>
    <property type="evidence" value="ECO:0007669"/>
    <property type="project" value="TreeGrafter"/>
</dbReference>
<dbReference type="AlphaFoldDB" id="A0A9W6ZF06"/>
<evidence type="ECO:0000256" key="2">
    <source>
        <dbReference type="ARBA" id="ARBA00022574"/>
    </source>
</evidence>
<dbReference type="InterPro" id="IPR050853">
    <property type="entry name" value="WD_repeat_DNA-damage-binding"/>
</dbReference>
<evidence type="ECO:0000313" key="6">
    <source>
        <dbReference type="Proteomes" id="UP001165082"/>
    </source>
</evidence>